<name>A0A4Q9YNU5_9FLAO</name>
<dbReference type="InterPro" id="IPR043130">
    <property type="entry name" value="CDP-OH_PTrfase_TM_dom"/>
</dbReference>
<dbReference type="Gene3D" id="1.20.120.1760">
    <property type="match status" value="1"/>
</dbReference>
<feature type="transmembrane region" description="Helical" evidence="1">
    <location>
        <begin position="30"/>
        <end position="51"/>
    </location>
</feature>
<dbReference type="Proteomes" id="UP000293300">
    <property type="component" value="Unassembled WGS sequence"/>
</dbReference>
<organism evidence="2 3">
    <name type="scientific">Flavobacterium silvisoli</name>
    <dbReference type="NCBI Taxonomy" id="2529433"/>
    <lineage>
        <taxon>Bacteria</taxon>
        <taxon>Pseudomonadati</taxon>
        <taxon>Bacteroidota</taxon>
        <taxon>Flavobacteriia</taxon>
        <taxon>Flavobacteriales</taxon>
        <taxon>Flavobacteriaceae</taxon>
        <taxon>Flavobacterium</taxon>
    </lineage>
</organism>
<keyword evidence="2" id="KW-0808">Transferase</keyword>
<keyword evidence="3" id="KW-1185">Reference proteome</keyword>
<feature type="transmembrane region" description="Helical" evidence="1">
    <location>
        <begin position="7"/>
        <end position="24"/>
    </location>
</feature>
<keyword evidence="1" id="KW-0812">Transmembrane</keyword>
<dbReference type="InterPro" id="IPR000462">
    <property type="entry name" value="CDP-OH_P_trans"/>
</dbReference>
<feature type="transmembrane region" description="Helical" evidence="1">
    <location>
        <begin position="95"/>
        <end position="112"/>
    </location>
</feature>
<keyword evidence="1" id="KW-1133">Transmembrane helix</keyword>
<gene>
    <name evidence="2" type="ORF">EZL74_12540</name>
</gene>
<proteinExistence type="predicted"/>
<evidence type="ECO:0000313" key="3">
    <source>
        <dbReference type="Proteomes" id="UP000293300"/>
    </source>
</evidence>
<protein>
    <submittedName>
        <fullName evidence="2">CDP-alcohol phosphatidyltransferase</fullName>
    </submittedName>
</protein>
<dbReference type="GO" id="GO:0016020">
    <property type="term" value="C:membrane"/>
    <property type="evidence" value="ECO:0007669"/>
    <property type="project" value="InterPro"/>
</dbReference>
<feature type="transmembrane region" description="Helical" evidence="1">
    <location>
        <begin position="147"/>
        <end position="170"/>
    </location>
</feature>
<dbReference type="GO" id="GO:0016780">
    <property type="term" value="F:phosphotransferase activity, for other substituted phosphate groups"/>
    <property type="evidence" value="ECO:0007669"/>
    <property type="project" value="InterPro"/>
</dbReference>
<sequence>MNRLPLALIYLRLLIGFLLLFLSYCEVDNYRIIATVLFSVGLLSDVFDGIIARQLNVSTPKLRRLDSTVDQVFFIAFAIATFIQCPAFFENNRLQLSILFGFEVMAYLLCFLKFRKEIATHSIGAKIWTLFLFATLLEIIWQCQSDVLFAFCFWIGLATRLEIMVIILMIKNWTNDVPSAYHAWQLRQGRAIRRNKIFNG</sequence>
<accession>A0A4Q9YNU5</accession>
<dbReference type="EMBL" id="SJPE01000021">
    <property type="protein sequence ID" value="TBX65005.1"/>
    <property type="molecule type" value="Genomic_DNA"/>
</dbReference>
<evidence type="ECO:0000256" key="1">
    <source>
        <dbReference type="SAM" id="Phobius"/>
    </source>
</evidence>
<feature type="transmembrane region" description="Helical" evidence="1">
    <location>
        <begin position="124"/>
        <end position="141"/>
    </location>
</feature>
<evidence type="ECO:0000313" key="2">
    <source>
        <dbReference type="EMBL" id="TBX65005.1"/>
    </source>
</evidence>
<comment type="caution">
    <text evidence="2">The sequence shown here is derived from an EMBL/GenBank/DDBJ whole genome shotgun (WGS) entry which is preliminary data.</text>
</comment>
<dbReference type="AlphaFoldDB" id="A0A4Q9YNU5"/>
<dbReference type="Pfam" id="PF01066">
    <property type="entry name" value="CDP-OH_P_transf"/>
    <property type="match status" value="1"/>
</dbReference>
<keyword evidence="1" id="KW-0472">Membrane</keyword>
<dbReference type="GO" id="GO:0008654">
    <property type="term" value="P:phospholipid biosynthetic process"/>
    <property type="evidence" value="ECO:0007669"/>
    <property type="project" value="InterPro"/>
</dbReference>
<dbReference type="OrthoDB" id="9785031at2"/>
<reference evidence="2 3" key="1">
    <citation type="submission" date="2019-02" db="EMBL/GenBank/DDBJ databases">
        <title>Flavobacterium sp. RD-2-33 isolated from forest soil.</title>
        <authorList>
            <person name="Chaudhary D.K."/>
        </authorList>
    </citation>
    <scope>NUCLEOTIDE SEQUENCE [LARGE SCALE GENOMIC DNA]</scope>
    <source>
        <strain evidence="2 3">RD-2-33</strain>
    </source>
</reference>
<feature type="transmembrane region" description="Helical" evidence="1">
    <location>
        <begin position="72"/>
        <end position="89"/>
    </location>
</feature>